<gene>
    <name evidence="1" type="ORF">RDB_LOCUS8474</name>
</gene>
<dbReference type="InterPro" id="IPR011009">
    <property type="entry name" value="Kinase-like_dom_sf"/>
</dbReference>
<protein>
    <recommendedName>
        <fullName evidence="3">Aminoglycoside phosphotransferase domain-containing protein</fullName>
    </recommendedName>
</protein>
<sequence>MHDLKSPEGVITYLKGTRFAASSVHRLVGGVSAFTYRVLLEAPLDTGEHTIVIKHFEEYLANHEEMKWGIERADHEYKALAAINNSGLFDSDSIVQLPRPLKYDQETHTIFMTDLGSPIPLTQVLEKGFPKNQTSVSTEPNKSPGLEELYKLAAEIGQALGDFLGRFHTWSALPQQTELRAYFLENPGVVHKSLLFHHFCFNFSVDRFKIREAWMNGVLAKEQQELEASTDPGAMIMGDCSLPTTTSFALIYHPNINHPFVPALHESYRQHRILDPRRLGITTGIDLLGLGTFMPWTRGKDEESLRDVATAGFELLNSSVTSDEHIVTTNRIVQHLFPPSHDG</sequence>
<dbReference type="AlphaFoldDB" id="A0A8H2WYS8"/>
<accession>A0A8H2WYS8</accession>
<proteinExistence type="predicted"/>
<evidence type="ECO:0008006" key="3">
    <source>
        <dbReference type="Google" id="ProtNLM"/>
    </source>
</evidence>
<dbReference type="Proteomes" id="UP000663888">
    <property type="component" value="Unassembled WGS sequence"/>
</dbReference>
<comment type="caution">
    <text evidence="1">The sequence shown here is derived from an EMBL/GenBank/DDBJ whole genome shotgun (WGS) entry which is preliminary data.</text>
</comment>
<name>A0A8H2WYS8_9AGAM</name>
<dbReference type="EMBL" id="CAJMWX010000191">
    <property type="protein sequence ID" value="CAE6406988.1"/>
    <property type="molecule type" value="Genomic_DNA"/>
</dbReference>
<dbReference type="Gene3D" id="3.30.200.20">
    <property type="entry name" value="Phosphorylase Kinase, domain 1"/>
    <property type="match status" value="1"/>
</dbReference>
<evidence type="ECO:0000313" key="1">
    <source>
        <dbReference type="EMBL" id="CAE6406988.1"/>
    </source>
</evidence>
<evidence type="ECO:0000313" key="2">
    <source>
        <dbReference type="Proteomes" id="UP000663888"/>
    </source>
</evidence>
<dbReference type="SUPFAM" id="SSF56112">
    <property type="entry name" value="Protein kinase-like (PK-like)"/>
    <property type="match status" value="1"/>
</dbReference>
<organism evidence="1 2">
    <name type="scientific">Rhizoctonia solani</name>
    <dbReference type="NCBI Taxonomy" id="456999"/>
    <lineage>
        <taxon>Eukaryota</taxon>
        <taxon>Fungi</taxon>
        <taxon>Dikarya</taxon>
        <taxon>Basidiomycota</taxon>
        <taxon>Agaricomycotina</taxon>
        <taxon>Agaricomycetes</taxon>
        <taxon>Cantharellales</taxon>
        <taxon>Ceratobasidiaceae</taxon>
        <taxon>Rhizoctonia</taxon>
    </lineage>
</organism>
<reference evidence="1" key="1">
    <citation type="submission" date="2021-01" db="EMBL/GenBank/DDBJ databases">
        <authorList>
            <person name="Kaushik A."/>
        </authorList>
    </citation>
    <scope>NUCLEOTIDE SEQUENCE</scope>
    <source>
        <strain evidence="1">AG4-R118</strain>
    </source>
</reference>